<keyword evidence="3" id="KW-1185">Reference proteome</keyword>
<protein>
    <submittedName>
        <fullName evidence="2">Type II toxin-antitoxin system RelE/ParE family toxin</fullName>
    </submittedName>
</protein>
<dbReference type="Proteomes" id="UP000267469">
    <property type="component" value="Unassembled WGS sequence"/>
</dbReference>
<keyword evidence="1" id="KW-1277">Toxin-antitoxin system</keyword>
<dbReference type="InterPro" id="IPR007712">
    <property type="entry name" value="RelE/ParE_toxin"/>
</dbReference>
<gene>
    <name evidence="2" type="ORF">ED312_14605</name>
</gene>
<reference evidence="2 3" key="1">
    <citation type="submission" date="2018-10" db="EMBL/GenBank/DDBJ databases">
        <title>Sinomicrobium pectinilyticum sp. nov., a pectinase-producing bacterium isolated from alkaline and saline soil, and emended description of the genus Sinomicrobium.</title>
        <authorList>
            <person name="Cheng B."/>
            <person name="Li C."/>
            <person name="Lai Q."/>
            <person name="Du M."/>
            <person name="Shao Z."/>
            <person name="Xu P."/>
            <person name="Yang C."/>
        </authorList>
    </citation>
    <scope>NUCLEOTIDE SEQUENCE [LARGE SCALE GENOMIC DNA]</scope>
    <source>
        <strain evidence="2 3">5DNS001</strain>
    </source>
</reference>
<dbReference type="InterPro" id="IPR035093">
    <property type="entry name" value="RelE/ParE_toxin_dom_sf"/>
</dbReference>
<proteinExistence type="predicted"/>
<dbReference type="Gene3D" id="3.30.2310.20">
    <property type="entry name" value="RelE-like"/>
    <property type="match status" value="1"/>
</dbReference>
<evidence type="ECO:0000256" key="1">
    <source>
        <dbReference type="ARBA" id="ARBA00022649"/>
    </source>
</evidence>
<dbReference type="EMBL" id="RJTM01000102">
    <property type="protein sequence ID" value="RNL83712.1"/>
    <property type="molecule type" value="Genomic_DNA"/>
</dbReference>
<evidence type="ECO:0000313" key="2">
    <source>
        <dbReference type="EMBL" id="RNL83712.1"/>
    </source>
</evidence>
<accession>A0A3N0E784</accession>
<sequence>MAYKLIVKTLAEKDIVEAIAWYAEQAEHLPKAFINELDKGIENLKASPEHYQKRYKQIRIIFLQKFPYGIYYTLEDDTVFVHAVLHTKRNPETGIQRI</sequence>
<dbReference type="Pfam" id="PF05016">
    <property type="entry name" value="ParE_toxin"/>
    <property type="match status" value="1"/>
</dbReference>
<organism evidence="2 3">
    <name type="scientific">Sinomicrobium pectinilyticum</name>
    <dbReference type="NCBI Taxonomy" id="1084421"/>
    <lineage>
        <taxon>Bacteria</taxon>
        <taxon>Pseudomonadati</taxon>
        <taxon>Bacteroidota</taxon>
        <taxon>Flavobacteriia</taxon>
        <taxon>Flavobacteriales</taxon>
        <taxon>Flavobacteriaceae</taxon>
        <taxon>Sinomicrobium</taxon>
    </lineage>
</organism>
<dbReference type="RefSeq" id="WP_123216762.1">
    <property type="nucleotide sequence ID" value="NZ_RJTM01000102.1"/>
</dbReference>
<evidence type="ECO:0000313" key="3">
    <source>
        <dbReference type="Proteomes" id="UP000267469"/>
    </source>
</evidence>
<dbReference type="AlphaFoldDB" id="A0A3N0E784"/>
<dbReference type="OrthoDB" id="595476at2"/>
<comment type="caution">
    <text evidence="2">The sequence shown here is derived from an EMBL/GenBank/DDBJ whole genome shotgun (WGS) entry which is preliminary data.</text>
</comment>
<name>A0A3N0E784_SINP1</name>